<evidence type="ECO:0000313" key="3">
    <source>
        <dbReference type="Proteomes" id="UP000095039"/>
    </source>
</evidence>
<dbReference type="NCBIfam" id="TIGR03425">
    <property type="entry name" value="urea_degr_2"/>
    <property type="match status" value="1"/>
</dbReference>
<dbReference type="AlphaFoldDB" id="A0A1E5C3A5"/>
<protein>
    <submittedName>
        <fullName evidence="2">Urea carboxylase</fullName>
    </submittedName>
</protein>
<accession>A0A1E5C3A5</accession>
<dbReference type="PANTHER" id="PTHR31527">
    <property type="entry name" value="RE64534P"/>
    <property type="match status" value="1"/>
</dbReference>
<evidence type="ECO:0000313" key="2">
    <source>
        <dbReference type="EMBL" id="OEE59990.1"/>
    </source>
</evidence>
<comment type="caution">
    <text evidence="2">The sequence shown here is derived from an EMBL/GenBank/DDBJ whole genome shotgun (WGS) entry which is preliminary data.</text>
</comment>
<dbReference type="InterPro" id="IPR017792">
    <property type="entry name" value="UAAP1"/>
</dbReference>
<dbReference type="InterPro" id="IPR018959">
    <property type="entry name" value="DUF1989"/>
</dbReference>
<name>A0A1E5C3A5_9GAMM</name>
<dbReference type="PANTHER" id="PTHR31527:SF0">
    <property type="entry name" value="RE64534P"/>
    <property type="match status" value="1"/>
</dbReference>
<proteinExistence type="predicted"/>
<dbReference type="RefSeq" id="WP_016960968.1">
    <property type="nucleotide sequence ID" value="NZ_AJWN02000071.1"/>
</dbReference>
<organism evidence="2 3">
    <name type="scientific">Enterovibrio norvegicus FF-454</name>
    <dbReference type="NCBI Taxonomy" id="1185651"/>
    <lineage>
        <taxon>Bacteria</taxon>
        <taxon>Pseudomonadati</taxon>
        <taxon>Pseudomonadota</taxon>
        <taxon>Gammaproteobacteria</taxon>
        <taxon>Vibrionales</taxon>
        <taxon>Vibrionaceae</taxon>
        <taxon>Enterovibrio</taxon>
    </lineage>
</organism>
<feature type="domain" description="DUF1989" evidence="1">
    <location>
        <begin position="15"/>
        <end position="181"/>
    </location>
</feature>
<dbReference type="Pfam" id="PF09347">
    <property type="entry name" value="DUF1989"/>
    <property type="match status" value="1"/>
</dbReference>
<gene>
    <name evidence="2" type="ORF">A1OK_12530</name>
</gene>
<evidence type="ECO:0000259" key="1">
    <source>
        <dbReference type="Pfam" id="PF09347"/>
    </source>
</evidence>
<sequence>MELKNLFYHRYLGGQHGGLEIPAGHSLRLTDVESGANASLLLFNPRNPLERINLPDTLKCQHTFKLTAGNCVYSDMGRIFCSIVQDDTGWIDSVGGLSNKNHVAKVWGERNYQSDRNDWLQNGHDAMLVEMAKFGLGLRDLAATLNVFSKVETTDDGQLTFVQRHSKAASVVELRFEMDTIVLFSTCPHPMNEAVVYPRNPVDVEMVKSSPVEADDVCLNHCDENRRGFLNTRQYQPVLVD</sequence>
<keyword evidence="3" id="KW-1185">Reference proteome</keyword>
<dbReference type="EMBL" id="AJWN02000071">
    <property type="protein sequence ID" value="OEE59990.1"/>
    <property type="molecule type" value="Genomic_DNA"/>
</dbReference>
<reference evidence="2 3" key="1">
    <citation type="journal article" date="2012" name="Science">
        <title>Ecological populations of bacteria act as socially cohesive units of antibiotic production and resistance.</title>
        <authorList>
            <person name="Cordero O.X."/>
            <person name="Wildschutte H."/>
            <person name="Kirkup B."/>
            <person name="Proehl S."/>
            <person name="Ngo L."/>
            <person name="Hussain F."/>
            <person name="Le Roux F."/>
            <person name="Mincer T."/>
            <person name="Polz M.F."/>
        </authorList>
    </citation>
    <scope>NUCLEOTIDE SEQUENCE [LARGE SCALE GENOMIC DNA]</scope>
    <source>
        <strain evidence="2 3">FF-454</strain>
    </source>
</reference>
<dbReference type="Proteomes" id="UP000095039">
    <property type="component" value="Unassembled WGS sequence"/>
</dbReference>